<dbReference type="GO" id="GO:0007035">
    <property type="term" value="P:vacuolar acidification"/>
    <property type="evidence" value="ECO:0007669"/>
    <property type="project" value="TreeGrafter"/>
</dbReference>
<evidence type="ECO:0000313" key="4">
    <source>
        <dbReference type="Proteomes" id="UP000053259"/>
    </source>
</evidence>
<protein>
    <recommendedName>
        <fullName evidence="2">RAVE complex protein Rav1 C-terminal domain-containing protein</fullName>
    </recommendedName>
</protein>
<dbReference type="EMBL" id="KN847542">
    <property type="protein sequence ID" value="KIW04000.1"/>
    <property type="molecule type" value="Genomic_DNA"/>
</dbReference>
<feature type="compositionally biased region" description="Basic and acidic residues" evidence="1">
    <location>
        <begin position="1338"/>
        <end position="1351"/>
    </location>
</feature>
<dbReference type="STRING" id="253628.A0A0D2ABY1"/>
<dbReference type="VEuPathDB" id="FungiDB:PV09_04828"/>
<dbReference type="InParanoid" id="A0A0D2ABY1"/>
<evidence type="ECO:0000256" key="1">
    <source>
        <dbReference type="SAM" id="MobiDB-lite"/>
    </source>
</evidence>
<dbReference type="InterPro" id="IPR036322">
    <property type="entry name" value="WD40_repeat_dom_sf"/>
</dbReference>
<dbReference type="Proteomes" id="UP000053259">
    <property type="component" value="Unassembled WGS sequence"/>
</dbReference>
<dbReference type="PANTHER" id="PTHR13950">
    <property type="entry name" value="RABCONNECTIN-RELATED"/>
    <property type="match status" value="1"/>
</dbReference>
<dbReference type="InterPro" id="IPR022033">
    <property type="entry name" value="Rav1p_C"/>
</dbReference>
<dbReference type="RefSeq" id="XP_016213869.1">
    <property type="nucleotide sequence ID" value="XM_016358251.1"/>
</dbReference>
<dbReference type="PANTHER" id="PTHR13950:SF9">
    <property type="entry name" value="RABCONNECTIN-3A"/>
    <property type="match status" value="1"/>
</dbReference>
<gene>
    <name evidence="3" type="ORF">PV09_04828</name>
</gene>
<evidence type="ECO:0000313" key="3">
    <source>
        <dbReference type="EMBL" id="KIW04000.1"/>
    </source>
</evidence>
<reference evidence="3 4" key="1">
    <citation type="submission" date="2015-01" db="EMBL/GenBank/DDBJ databases">
        <title>The Genome Sequence of Ochroconis gallopava CBS43764.</title>
        <authorList>
            <consortium name="The Broad Institute Genomics Platform"/>
            <person name="Cuomo C."/>
            <person name="de Hoog S."/>
            <person name="Gorbushina A."/>
            <person name="Stielow B."/>
            <person name="Teixiera M."/>
            <person name="Abouelleil A."/>
            <person name="Chapman S.B."/>
            <person name="Priest M."/>
            <person name="Young S.K."/>
            <person name="Wortman J."/>
            <person name="Nusbaum C."/>
            <person name="Birren B."/>
        </authorList>
    </citation>
    <scope>NUCLEOTIDE SEQUENCE [LARGE SCALE GENOMIC DNA]</scope>
    <source>
        <strain evidence="3 4">CBS 43764</strain>
    </source>
</reference>
<feature type="region of interest" description="Disordered" evidence="1">
    <location>
        <begin position="1307"/>
        <end position="1374"/>
    </location>
</feature>
<evidence type="ECO:0000259" key="2">
    <source>
        <dbReference type="Pfam" id="PF12234"/>
    </source>
</evidence>
<dbReference type="InterPro" id="IPR015943">
    <property type="entry name" value="WD40/YVTN_repeat-like_dom_sf"/>
</dbReference>
<dbReference type="Gene3D" id="2.130.10.10">
    <property type="entry name" value="YVTN repeat-like/Quinoprotein amine dehydrogenase"/>
    <property type="match status" value="1"/>
</dbReference>
<dbReference type="GO" id="GO:0043291">
    <property type="term" value="C:RAVE complex"/>
    <property type="evidence" value="ECO:0007669"/>
    <property type="project" value="TreeGrafter"/>
</dbReference>
<dbReference type="SUPFAM" id="SSF50978">
    <property type="entry name" value="WD40 repeat-like"/>
    <property type="match status" value="2"/>
</dbReference>
<accession>A0A0D2ABY1</accession>
<dbReference type="FunCoup" id="A0A0D2ABY1">
    <property type="interactions" value="65"/>
</dbReference>
<dbReference type="InterPro" id="IPR052208">
    <property type="entry name" value="DmX-like/RAVE_component"/>
</dbReference>
<dbReference type="GeneID" id="27312801"/>
<keyword evidence="4" id="KW-1185">Reference proteome</keyword>
<dbReference type="Pfam" id="PF12234">
    <property type="entry name" value="Rav1p_C"/>
    <property type="match status" value="1"/>
</dbReference>
<proteinExistence type="predicted"/>
<feature type="domain" description="RAVE complex protein Rav1 C-terminal" evidence="2">
    <location>
        <begin position="595"/>
        <end position="1228"/>
    </location>
</feature>
<organism evidence="3 4">
    <name type="scientific">Verruconis gallopava</name>
    <dbReference type="NCBI Taxonomy" id="253628"/>
    <lineage>
        <taxon>Eukaryota</taxon>
        <taxon>Fungi</taxon>
        <taxon>Dikarya</taxon>
        <taxon>Ascomycota</taxon>
        <taxon>Pezizomycotina</taxon>
        <taxon>Dothideomycetes</taxon>
        <taxon>Pleosporomycetidae</taxon>
        <taxon>Venturiales</taxon>
        <taxon>Sympoventuriaceae</taxon>
        <taxon>Verruconis</taxon>
    </lineage>
</organism>
<name>A0A0D2ABY1_9PEZI</name>
<sequence>MRAILPGRPQSRLQAVTTGFWEGKHIIAYVSGNAIVVLDGPNSILQTTYLELPDELVAIALDELSGKIAAASASTVHVYRPYGRDEGALRWSLQCHLDASDGHGVETLSWGLDEELLVGGGELRLYSTYHNQGELLWSKKLANPPRFAAFSYDSSLIASAGKYDRLVKIWRRLSLADQRFEYAYLPHPAPVTGMYWRRPFHRDQSFDNVLYTICADNKLRIWAPAGDHGLSILHLWADINLKDSIQPRSLDPRHRSDKRYAFIIDNRDFTAATERVVQNASSDEQAEPGMAHLIEVATKSPDVCVVLDDRGNMSAWGLESVGCKHRKPGDIFNIAHTDGMRFRFDPGATGVEDNTQFYPFASEEGLCILTHHFDGRLEWFEGRLDRLFDPSPQRQRLKNRITWTGHRSEIKKIVRSATGKALISRTAENESIVWKRYHTEAGDTIARKSIIDKTEHIHRVWLLQEGRFVAFLHHGSISLWDARQSKAVQVARYPYELQGKPLCLLCIPEEHEDKRHVHLATITSEMKGCAWEVTLPTNGDPNDTVELTDFGAFDLGTDNDLAYVLPVDPAGTAPVISGFLDLFARDVAISYSKAGVLKSWTARPNVEQKKLEWLQTSTVETLIENPSLGSATSIRKAALVSADKTLLTIWNTRSAQLEHEEQFEEYDTIQDLDWLSTPDNQSILAVGFPRRVIVYVQLRYDYVDARPSWAPLREFSIRDLTPHPIGDSVWLGNGGFVIGAGNQLFVQEQKIDVSDHIMPDLRLLSNDKRGFDLFTVVSRLNGPLPVFHPQFLSQCILSGRLLLAQKILLKLWKTMKFYSDGEPFDSLLGFDLEDFAQDEDLTASAAKKEMHSSYAEFIDEEPETITEDVAVALNEQLATRTVPFLSSRDQIHLVDIVECVATVEKHRRSLDNNGSRFLLFFRQHVLRSSQRSEHSPLSWREITWAFYSGSQDILADLVSRHFHGRMLWEHARDSGMFMWMTDLTALRQQFEVIARNEYTKSDEKNPVDCSLYYMALKKKAVLVGLWRMATWHKEQSSTHRFLSNNFDEQRWKTAALKNAYALMGKRRFEYAAAFFLLAGALKDAVRVLSHQLGDMQLAIAVARVYEGDNGPVLEEYLKQHVLPLAATEGNRWMANWALWMLGKRDKAVRALILPLDSLLSPPETPNLQSKLFLTDDPALVVLYKQLREKSLQTLRGALSVSPRAEWEFITHTAGLYERMGCDLLALDLVRSWEFLIPQPQISVPKIPVVKQPSIAEVVLREKDIGPKSQIYFNPPPSALDGFDIDPKRLLRRRSSLVVADLPLSPTVDHHKKPSLADGSAIFEDEKETNEIQTNGFRNMKDKKKDEDDDKKKQKPPPTQFVEPDANSLLDSFGF</sequence>
<dbReference type="OrthoDB" id="342131at2759"/>